<feature type="compositionally biased region" description="Basic residues" evidence="1">
    <location>
        <begin position="60"/>
        <end position="70"/>
    </location>
</feature>
<dbReference type="GO" id="GO:0006355">
    <property type="term" value="P:regulation of DNA-templated transcription"/>
    <property type="evidence" value="ECO:0007669"/>
    <property type="project" value="TreeGrafter"/>
</dbReference>
<evidence type="ECO:0000256" key="1">
    <source>
        <dbReference type="SAM" id="MobiDB-lite"/>
    </source>
</evidence>
<proteinExistence type="predicted"/>
<feature type="compositionally biased region" description="Low complexity" evidence="1">
    <location>
        <begin position="23"/>
        <end position="53"/>
    </location>
</feature>
<feature type="compositionally biased region" description="Low complexity" evidence="1">
    <location>
        <begin position="195"/>
        <end position="205"/>
    </location>
</feature>
<feature type="compositionally biased region" description="Polar residues" evidence="1">
    <location>
        <begin position="242"/>
        <end position="256"/>
    </location>
</feature>
<feature type="region of interest" description="Disordered" evidence="1">
    <location>
        <begin position="23"/>
        <end position="70"/>
    </location>
</feature>
<dbReference type="AlphaFoldDB" id="A0AAP0HX32"/>
<sequence>MSSCLSGGGGRTYGFDLEIVKSQSNNTATRSTSTASHSSSSSQSSTVSESINSPLSISTRKPRTPRKRPHQTYNEAAALLSTVYPNIFSTKTLSKSSLNPSKTPNNNNNNNNTELSEFLPPSPVFDNTEFLIKQQEQVPRSNFFSKTAPIEVSGDFKTAPIDSNSGHGFDEADDFDAESILDEEMEEGIDSIMGNLSVNNNSSSNDDGMRPSRNSANTHNSPTTPSIGASLSGERTIVITGGDSQPSMSSKSRPNSTTMAAAATTTTIMRNLRRRRRRRRNWTRSIGGSKNRGCSLMGTRIWGI</sequence>
<organism evidence="2 3">
    <name type="scientific">Stephania cephalantha</name>
    <dbReference type="NCBI Taxonomy" id="152367"/>
    <lineage>
        <taxon>Eukaryota</taxon>
        <taxon>Viridiplantae</taxon>
        <taxon>Streptophyta</taxon>
        <taxon>Embryophyta</taxon>
        <taxon>Tracheophyta</taxon>
        <taxon>Spermatophyta</taxon>
        <taxon>Magnoliopsida</taxon>
        <taxon>Ranunculales</taxon>
        <taxon>Menispermaceae</taxon>
        <taxon>Menispermoideae</taxon>
        <taxon>Cissampelideae</taxon>
        <taxon>Stephania</taxon>
    </lineage>
</organism>
<accession>A0AAP0HX32</accession>
<comment type="caution">
    <text evidence="2">The sequence shown here is derived from an EMBL/GenBank/DDBJ whole genome shotgun (WGS) entry which is preliminary data.</text>
</comment>
<dbReference type="GO" id="GO:0005634">
    <property type="term" value="C:nucleus"/>
    <property type="evidence" value="ECO:0007669"/>
    <property type="project" value="TreeGrafter"/>
</dbReference>
<feature type="compositionally biased region" description="Polar residues" evidence="1">
    <location>
        <begin position="212"/>
        <end position="229"/>
    </location>
</feature>
<dbReference type="PANTHER" id="PTHR31874">
    <property type="entry name" value="CCT MOTIF FAMILY PROTEIN, EXPRESSED"/>
    <property type="match status" value="1"/>
</dbReference>
<name>A0AAP0HX32_9MAGN</name>
<protein>
    <submittedName>
        <fullName evidence="2">Uncharacterized protein</fullName>
    </submittedName>
</protein>
<feature type="region of interest" description="Disordered" evidence="1">
    <location>
        <begin position="93"/>
        <end position="114"/>
    </location>
</feature>
<dbReference type="PANTHER" id="PTHR31874:SF10">
    <property type="entry name" value="PROTEIN CHLOROPLAST IMPORT APPARATUS 2"/>
    <property type="match status" value="1"/>
</dbReference>
<dbReference type="Proteomes" id="UP001419268">
    <property type="component" value="Unassembled WGS sequence"/>
</dbReference>
<gene>
    <name evidence="2" type="ORF">Scep_023196</name>
</gene>
<feature type="region of interest" description="Disordered" evidence="1">
    <location>
        <begin position="194"/>
        <end position="260"/>
    </location>
</feature>
<keyword evidence="3" id="KW-1185">Reference proteome</keyword>
<dbReference type="InterPro" id="IPR052453">
    <property type="entry name" value="CONSTANS-like_ZF"/>
</dbReference>
<evidence type="ECO:0000313" key="2">
    <source>
        <dbReference type="EMBL" id="KAK9099766.1"/>
    </source>
</evidence>
<reference evidence="2 3" key="1">
    <citation type="submission" date="2024-01" db="EMBL/GenBank/DDBJ databases">
        <title>Genome assemblies of Stephania.</title>
        <authorList>
            <person name="Yang L."/>
        </authorList>
    </citation>
    <scope>NUCLEOTIDE SEQUENCE [LARGE SCALE GENOMIC DNA]</scope>
    <source>
        <strain evidence="2">JXDWG</strain>
        <tissue evidence="2">Leaf</tissue>
    </source>
</reference>
<dbReference type="EMBL" id="JBBNAG010000010">
    <property type="protein sequence ID" value="KAK9099766.1"/>
    <property type="molecule type" value="Genomic_DNA"/>
</dbReference>
<evidence type="ECO:0000313" key="3">
    <source>
        <dbReference type="Proteomes" id="UP001419268"/>
    </source>
</evidence>